<reference evidence="2 3" key="1">
    <citation type="journal article" date="2010" name="Nature">
        <title>Genome sequence of the palaeopolyploid soybean.</title>
        <authorList>
            <person name="Schmutz J."/>
            <person name="Cannon S.B."/>
            <person name="Schlueter J."/>
            <person name="Ma J."/>
            <person name="Mitros T."/>
            <person name="Nelson W."/>
            <person name="Hyten D.L."/>
            <person name="Song Q."/>
            <person name="Thelen J.J."/>
            <person name="Cheng J."/>
            <person name="Xu D."/>
            <person name="Hellsten U."/>
            <person name="May G.D."/>
            <person name="Yu Y."/>
            <person name="Sakurai T."/>
            <person name="Umezawa T."/>
            <person name="Bhattacharyya M.K."/>
            <person name="Sandhu D."/>
            <person name="Valliyodan B."/>
            <person name="Lindquist E."/>
            <person name="Peto M."/>
            <person name="Grant D."/>
            <person name="Shu S."/>
            <person name="Goodstein D."/>
            <person name="Barry K."/>
            <person name="Futrell-Griggs M."/>
            <person name="Abernathy B."/>
            <person name="Du J."/>
            <person name="Tian Z."/>
            <person name="Zhu L."/>
            <person name="Gill N."/>
            <person name="Joshi T."/>
            <person name="Libault M."/>
            <person name="Sethuraman A."/>
            <person name="Zhang X.-C."/>
            <person name="Shinozaki K."/>
            <person name="Nguyen H.T."/>
            <person name="Wing R.A."/>
            <person name="Cregan P."/>
            <person name="Specht J."/>
            <person name="Grimwood J."/>
            <person name="Rokhsar D."/>
            <person name="Stacey G."/>
            <person name="Shoemaker R.C."/>
            <person name="Jackson S.A."/>
        </authorList>
    </citation>
    <scope>NUCLEOTIDE SEQUENCE</scope>
    <source>
        <strain evidence="3">cv. Williams 82</strain>
        <tissue evidence="2">Callus</tissue>
    </source>
</reference>
<dbReference type="Gramene" id="KRH33185">
    <property type="protein sequence ID" value="KRH33185"/>
    <property type="gene ID" value="GLYMA_10G105000"/>
</dbReference>
<reference evidence="3" key="2">
    <citation type="submission" date="2018-02" db="UniProtKB">
        <authorList>
            <consortium name="EnsemblPlants"/>
        </authorList>
    </citation>
    <scope>IDENTIFICATION</scope>
    <source>
        <strain evidence="3">Williams 82</strain>
    </source>
</reference>
<dbReference type="AlphaFoldDB" id="A0A0R0HRR4"/>
<dbReference type="SUPFAM" id="SSF56219">
    <property type="entry name" value="DNase I-like"/>
    <property type="match status" value="1"/>
</dbReference>
<feature type="region of interest" description="Disordered" evidence="1">
    <location>
        <begin position="585"/>
        <end position="610"/>
    </location>
</feature>
<dbReference type="Proteomes" id="UP000008827">
    <property type="component" value="Chromosome 10"/>
</dbReference>
<evidence type="ECO:0000256" key="1">
    <source>
        <dbReference type="SAM" id="MobiDB-lite"/>
    </source>
</evidence>
<dbReference type="Gene3D" id="3.60.10.10">
    <property type="entry name" value="Endonuclease/exonuclease/phosphatase"/>
    <property type="match status" value="1"/>
</dbReference>
<gene>
    <name evidence="2" type="ORF">GLYMA_10G105000</name>
</gene>
<accession>A0A0R0HRR4</accession>
<dbReference type="PANTHER" id="PTHR34427">
    <property type="entry name" value="DUF4283 DOMAIN PROTEIN"/>
    <property type="match status" value="1"/>
</dbReference>
<dbReference type="InParanoid" id="A0A0R0HRR4"/>
<proteinExistence type="predicted"/>
<dbReference type="GO" id="GO:0005634">
    <property type="term" value="C:nucleus"/>
    <property type="evidence" value="ECO:0000318"/>
    <property type="project" value="GO_Central"/>
</dbReference>
<dbReference type="GO" id="GO:0008311">
    <property type="term" value="F:double-stranded DNA 3'-5' DNA exonuclease activity"/>
    <property type="evidence" value="ECO:0000318"/>
    <property type="project" value="GO_Central"/>
</dbReference>
<evidence type="ECO:0000313" key="2">
    <source>
        <dbReference type="EMBL" id="KRH33185.1"/>
    </source>
</evidence>
<sequence>MRWELQPAVNTSGGLLCLWNAEDCKVHSKVIGSGFILLLGQGLKEAQQVHIANIYSPCDVQSKRSLWENIKQLKNSHNEGLWCILGDFNNVRNPSKRIGRCQRGEADNSIKEFNEWIEDLERNKEGRRYGFIRFKGVSDKRRTERYLDNIIVGGLKMHVNIPKYRRGKASQNQNKDKHKKQGEGVVDMDQMEIAPNRAAHSTAVNRTYGEAVAPHTEKTGQRRISGTHLAEYGGSHSSLILDIPKGDKTCYTDAWVGRMKKPEIFKRLEDEVSWTLGPGVSPKYLGDDMILLLGLSDEKAAEIISEETNQGSTLFYSLVKWSSELRPGNRLVWLRCWGIPLVVWKLENIRKIVATVGDLVEVDDDVEHMQRLDQVRVLVRTPRPPLIQHSVAIHIEGDIHRVHMVEENCSVEMSCAQYRRSSWDSSEEIVSDEGDTVTPRSWMSNHLPKPVGDEHDDNCNIWQSATLPSGHNVEDDPLGNDCTNRAHCPTHVSHSTGGSKGKELEPVEGYLTILPAGYGEEDVDIVGPEAKVAGKRKEAARSSMGGTETCLEEIIADPTLGQKMDSIYGHNGPHTLEFENSRAPNVKYFGPETNMGLSRHTTPQDLEVTP</sequence>
<organism evidence="2">
    <name type="scientific">Glycine max</name>
    <name type="common">Soybean</name>
    <name type="synonym">Glycine hispida</name>
    <dbReference type="NCBI Taxonomy" id="3847"/>
    <lineage>
        <taxon>Eukaryota</taxon>
        <taxon>Viridiplantae</taxon>
        <taxon>Streptophyta</taxon>
        <taxon>Embryophyta</taxon>
        <taxon>Tracheophyta</taxon>
        <taxon>Spermatophyta</taxon>
        <taxon>Magnoliopsida</taxon>
        <taxon>eudicotyledons</taxon>
        <taxon>Gunneridae</taxon>
        <taxon>Pentapetalae</taxon>
        <taxon>rosids</taxon>
        <taxon>fabids</taxon>
        <taxon>Fabales</taxon>
        <taxon>Fabaceae</taxon>
        <taxon>Papilionoideae</taxon>
        <taxon>50 kb inversion clade</taxon>
        <taxon>NPAAA clade</taxon>
        <taxon>indigoferoid/millettioid clade</taxon>
        <taxon>Phaseoleae</taxon>
        <taxon>Glycine</taxon>
        <taxon>Glycine subgen. Soja</taxon>
    </lineage>
</organism>
<dbReference type="GO" id="GO:0008081">
    <property type="term" value="F:phosphoric diester hydrolase activity"/>
    <property type="evidence" value="ECO:0000318"/>
    <property type="project" value="GO_Central"/>
</dbReference>
<dbReference type="EnsemblPlants" id="KRH33185">
    <property type="protein sequence ID" value="KRH33185"/>
    <property type="gene ID" value="GLYMA_10G105000"/>
</dbReference>
<feature type="compositionally biased region" description="Polar residues" evidence="1">
    <location>
        <begin position="595"/>
        <end position="604"/>
    </location>
</feature>
<evidence type="ECO:0000313" key="4">
    <source>
        <dbReference type="Proteomes" id="UP000008827"/>
    </source>
</evidence>
<name>A0A0R0HRR4_SOYBN</name>
<reference evidence="2" key="3">
    <citation type="submission" date="2018-07" db="EMBL/GenBank/DDBJ databases">
        <title>WGS assembly of Glycine max.</title>
        <authorList>
            <person name="Schmutz J."/>
            <person name="Cannon S."/>
            <person name="Schlueter J."/>
            <person name="Ma J."/>
            <person name="Mitros T."/>
            <person name="Nelson W."/>
            <person name="Hyten D."/>
            <person name="Song Q."/>
            <person name="Thelen J."/>
            <person name="Cheng J."/>
            <person name="Xu D."/>
            <person name="Hellsten U."/>
            <person name="May G."/>
            <person name="Yu Y."/>
            <person name="Sakurai T."/>
            <person name="Umezawa T."/>
            <person name="Bhattacharyya M."/>
            <person name="Sandhu D."/>
            <person name="Valliyodan B."/>
            <person name="Lindquist E."/>
            <person name="Peto M."/>
            <person name="Grant D."/>
            <person name="Shu S."/>
            <person name="Goodstein D."/>
            <person name="Barry K."/>
            <person name="Futrell-Griggs M."/>
            <person name="Abernathy B."/>
            <person name="Du J."/>
            <person name="Tian Z."/>
            <person name="Zhu L."/>
            <person name="Gill N."/>
            <person name="Joshi T."/>
            <person name="Libault M."/>
            <person name="Sethuraman A."/>
            <person name="Zhang X."/>
            <person name="Shinozaki K."/>
            <person name="Nguyen H."/>
            <person name="Wing R."/>
            <person name="Cregan P."/>
            <person name="Specht J."/>
            <person name="Grimwood J."/>
            <person name="Rokhsar D."/>
            <person name="Stacey G."/>
            <person name="Shoemaker R."/>
            <person name="Jackson S."/>
        </authorList>
    </citation>
    <scope>NUCLEOTIDE SEQUENCE</scope>
    <source>
        <tissue evidence="2">Callus</tissue>
    </source>
</reference>
<dbReference type="InterPro" id="IPR036691">
    <property type="entry name" value="Endo/exonu/phosph_ase_sf"/>
</dbReference>
<keyword evidence="4" id="KW-1185">Reference proteome</keyword>
<dbReference type="EMBL" id="CM000843">
    <property type="protein sequence ID" value="KRH33185.1"/>
    <property type="molecule type" value="Genomic_DNA"/>
</dbReference>
<dbReference type="GO" id="GO:0003906">
    <property type="term" value="F:DNA-(apurinic or apyrimidinic site) endonuclease activity"/>
    <property type="evidence" value="ECO:0000318"/>
    <property type="project" value="GO_Central"/>
</dbReference>
<evidence type="ECO:0000313" key="3">
    <source>
        <dbReference type="EnsemblPlants" id="KRH33185"/>
    </source>
</evidence>
<protein>
    <submittedName>
        <fullName evidence="2 3">Uncharacterized protein</fullName>
    </submittedName>
</protein>
<dbReference type="GO" id="GO:0006284">
    <property type="term" value="P:base-excision repair"/>
    <property type="evidence" value="ECO:0000318"/>
    <property type="project" value="GO_Central"/>
</dbReference>
<dbReference type="PANTHER" id="PTHR34427:SF5">
    <property type="entry name" value="DUF4283 DOMAIN-CONTAINING PROTEIN"/>
    <property type="match status" value="1"/>
</dbReference>